<name>A0ABN2WP31_9MICO</name>
<sequence>MGSRNGRGGADRPAQIRAAAARLFRQRGYQEIGIDEIGAAVGISGPAIYRHFKGKHALLAAIIETHLRDLREAWHRLGGAERPAAILEAVVETALDDPDGYFVFAYQRQHLDAEAHERVRLIRADIRAPWKDLLAEFGVALDSPEGRLKLTALQGLLIHVGLTGNAGRARRAAIAAETAARVLSTPLPDAAPAIEHPATGAEGDPPSPLRHANRREAVLAAATSLFRRSGFNAVTLRDIGAEVGITPSAIHRHFPSKESVLAQIVDRGHDLLLTAVDVALRTARTPEEAVRIMVARLCLLHVEFSDLFGINFTMAAGTDPEARAESKRRRRVVVEEVASKLHDAFPGMSLKEARVHVGAVFSILARTVQSDELLGRPGLAQELTVICTKAVMGASPSEP</sequence>
<evidence type="ECO:0000256" key="2">
    <source>
        <dbReference type="ARBA" id="ARBA00023125"/>
    </source>
</evidence>
<gene>
    <name evidence="7" type="ORF">GCM10009823_16380</name>
</gene>
<dbReference type="InterPro" id="IPR050109">
    <property type="entry name" value="HTH-type_TetR-like_transc_reg"/>
</dbReference>
<evidence type="ECO:0000256" key="3">
    <source>
        <dbReference type="ARBA" id="ARBA00023163"/>
    </source>
</evidence>
<proteinExistence type="predicted"/>
<dbReference type="PANTHER" id="PTHR30055">
    <property type="entry name" value="HTH-TYPE TRANSCRIPTIONAL REGULATOR RUTR"/>
    <property type="match status" value="1"/>
</dbReference>
<evidence type="ECO:0000313" key="8">
    <source>
        <dbReference type="Proteomes" id="UP001500984"/>
    </source>
</evidence>
<dbReference type="PROSITE" id="PS50977">
    <property type="entry name" value="HTH_TETR_2"/>
    <property type="match status" value="2"/>
</dbReference>
<keyword evidence="3" id="KW-0804">Transcription</keyword>
<dbReference type="Gene3D" id="1.10.10.60">
    <property type="entry name" value="Homeodomain-like"/>
    <property type="match status" value="2"/>
</dbReference>
<dbReference type="PRINTS" id="PR00455">
    <property type="entry name" value="HTHTETR"/>
</dbReference>
<reference evidence="7 8" key="1">
    <citation type="journal article" date="2019" name="Int. J. Syst. Evol. Microbiol.">
        <title>The Global Catalogue of Microorganisms (GCM) 10K type strain sequencing project: providing services to taxonomists for standard genome sequencing and annotation.</title>
        <authorList>
            <consortium name="The Broad Institute Genomics Platform"/>
            <consortium name="The Broad Institute Genome Sequencing Center for Infectious Disease"/>
            <person name="Wu L."/>
            <person name="Ma J."/>
        </authorList>
    </citation>
    <scope>NUCLEOTIDE SEQUENCE [LARGE SCALE GENOMIC DNA]</scope>
    <source>
        <strain evidence="7 8">JCM 15900</strain>
    </source>
</reference>
<dbReference type="PANTHER" id="PTHR30055:SF234">
    <property type="entry name" value="HTH-TYPE TRANSCRIPTIONAL REGULATOR BETI"/>
    <property type="match status" value="1"/>
</dbReference>
<feature type="region of interest" description="Disordered" evidence="5">
    <location>
        <begin position="189"/>
        <end position="210"/>
    </location>
</feature>
<evidence type="ECO:0000256" key="4">
    <source>
        <dbReference type="PROSITE-ProRule" id="PRU00335"/>
    </source>
</evidence>
<dbReference type="RefSeq" id="WP_344336848.1">
    <property type="nucleotide sequence ID" value="NZ_BAAAPZ010000006.1"/>
</dbReference>
<dbReference type="SUPFAM" id="SSF46689">
    <property type="entry name" value="Homeodomain-like"/>
    <property type="match status" value="2"/>
</dbReference>
<feature type="DNA-binding region" description="H-T-H motif" evidence="4">
    <location>
        <begin position="235"/>
        <end position="254"/>
    </location>
</feature>
<evidence type="ECO:0000313" key="7">
    <source>
        <dbReference type="EMBL" id="GAA2096337.1"/>
    </source>
</evidence>
<evidence type="ECO:0000256" key="1">
    <source>
        <dbReference type="ARBA" id="ARBA00023015"/>
    </source>
</evidence>
<dbReference type="EMBL" id="BAAAPZ010000006">
    <property type="protein sequence ID" value="GAA2096337.1"/>
    <property type="molecule type" value="Genomic_DNA"/>
</dbReference>
<feature type="domain" description="HTH tetR-type" evidence="6">
    <location>
        <begin position="10"/>
        <end position="70"/>
    </location>
</feature>
<evidence type="ECO:0000259" key="6">
    <source>
        <dbReference type="PROSITE" id="PS50977"/>
    </source>
</evidence>
<keyword evidence="8" id="KW-1185">Reference proteome</keyword>
<keyword evidence="2 4" id="KW-0238">DNA-binding</keyword>
<dbReference type="Proteomes" id="UP001500984">
    <property type="component" value="Unassembled WGS sequence"/>
</dbReference>
<dbReference type="Pfam" id="PF00440">
    <property type="entry name" value="TetR_N"/>
    <property type="match status" value="2"/>
</dbReference>
<dbReference type="InterPro" id="IPR009057">
    <property type="entry name" value="Homeodomain-like_sf"/>
</dbReference>
<evidence type="ECO:0000256" key="5">
    <source>
        <dbReference type="SAM" id="MobiDB-lite"/>
    </source>
</evidence>
<keyword evidence="1" id="KW-0805">Transcription regulation</keyword>
<organism evidence="7 8">
    <name type="scientific">Brevibacterium salitolerans</name>
    <dbReference type="NCBI Taxonomy" id="1403566"/>
    <lineage>
        <taxon>Bacteria</taxon>
        <taxon>Bacillati</taxon>
        <taxon>Actinomycetota</taxon>
        <taxon>Actinomycetes</taxon>
        <taxon>Micrococcales</taxon>
        <taxon>Brevibacteriaceae</taxon>
        <taxon>Brevibacterium</taxon>
    </lineage>
</organism>
<accession>A0ABN2WP31</accession>
<comment type="caution">
    <text evidence="7">The sequence shown here is derived from an EMBL/GenBank/DDBJ whole genome shotgun (WGS) entry which is preliminary data.</text>
</comment>
<feature type="domain" description="HTH tetR-type" evidence="6">
    <location>
        <begin position="212"/>
        <end position="272"/>
    </location>
</feature>
<dbReference type="InterPro" id="IPR001647">
    <property type="entry name" value="HTH_TetR"/>
</dbReference>
<feature type="DNA-binding region" description="H-T-H motif" evidence="4">
    <location>
        <begin position="33"/>
        <end position="52"/>
    </location>
</feature>
<dbReference type="Gene3D" id="1.10.357.10">
    <property type="entry name" value="Tetracycline Repressor, domain 2"/>
    <property type="match status" value="2"/>
</dbReference>
<protein>
    <submittedName>
        <fullName evidence="7">TetR/AcrR family transcriptional regulator</fullName>
    </submittedName>
</protein>